<dbReference type="InterPro" id="IPR001138">
    <property type="entry name" value="Zn2Cys6_DnaBD"/>
</dbReference>
<dbReference type="EMBL" id="JBFXLT010000222">
    <property type="protein sequence ID" value="KAL2801945.1"/>
    <property type="molecule type" value="Genomic_DNA"/>
</dbReference>
<sequence length="653" mass="72374">MDRKRPLVPGAEVPKMSKANKRAGQVCVRCHEKKIRCDVHLQTGTSRRCYNCTITGSDCCIRQSKRVKRERRESVGGVDNGNKRTKSTPKCSPSDSRTAAPVSDNLCSLPPPPVESPSSLLHGRYVVDSRPIAHSECGSTAENGDPDSPGPLSYQTYLGSTGYMDMFSEPVGWRRTPSDPMLLDPGYEADFVPEELLDSYADTYFEYAAVWCPIIDRDMLHQPAVLASQLLQHSLALCGTRLRPPLIPHSDPEAHYKRAKSLFLRNCEPSPVLQIIGVMLFWWWSAGYPNVADLDNGRWWLGVSIRLAEDIGLSQASQKVPTFPGETPGLRSRVWWTLFTRDRILSMAQGRPCLIHENYCTVPMVTVDDFPDPTSPRALIFVHWVKLWEIGGNLHQELNWPRGAQPDKATIREKMIEWVNALPSSLRLPFHLSRTTVFNRDIHDLHLGYFTIIILLYLSRGEHTVPTAAAPAVAAASCIARIFKDFLARGSVQFILPQATWSIALAILALLRARRLPALALWATEDIEVLYTALARLAPYSNPGKMFIHGIRRILDQESGSGVEARAIVQPTGPSLGNQCFSAASGPGTLAASWADLFPFISRETSKLVAALLGGDDEDVAAVSQPGQEGVMTPLLEEIVSESHEFFQLHLVL</sequence>
<keyword evidence="5" id="KW-0539">Nucleus</keyword>
<dbReference type="CDD" id="cd12148">
    <property type="entry name" value="fungal_TF_MHR"/>
    <property type="match status" value="1"/>
</dbReference>
<accession>A0ABR4GTZ2</accession>
<evidence type="ECO:0000256" key="6">
    <source>
        <dbReference type="SAM" id="MobiDB-lite"/>
    </source>
</evidence>
<evidence type="ECO:0000313" key="8">
    <source>
        <dbReference type="EMBL" id="KAL2801945.1"/>
    </source>
</evidence>
<dbReference type="Proteomes" id="UP001610334">
    <property type="component" value="Unassembled WGS sequence"/>
</dbReference>
<evidence type="ECO:0000256" key="5">
    <source>
        <dbReference type="ARBA" id="ARBA00023242"/>
    </source>
</evidence>
<dbReference type="PANTHER" id="PTHR47171">
    <property type="entry name" value="FARA-RELATED"/>
    <property type="match status" value="1"/>
</dbReference>
<feature type="domain" description="Zn(2)-C6 fungal-type" evidence="7">
    <location>
        <begin position="26"/>
        <end position="60"/>
    </location>
</feature>
<keyword evidence="9" id="KW-1185">Reference proteome</keyword>
<comment type="caution">
    <text evidence="8">The sequence shown here is derived from an EMBL/GenBank/DDBJ whole genome shotgun (WGS) entry which is preliminary data.</text>
</comment>
<proteinExistence type="predicted"/>
<evidence type="ECO:0000256" key="1">
    <source>
        <dbReference type="ARBA" id="ARBA00022833"/>
    </source>
</evidence>
<reference evidence="8 9" key="1">
    <citation type="submission" date="2024-07" db="EMBL/GenBank/DDBJ databases">
        <title>Section-level genome sequencing and comparative genomics of Aspergillus sections Usti and Cavernicolus.</title>
        <authorList>
            <consortium name="Lawrence Berkeley National Laboratory"/>
            <person name="Nybo J.L."/>
            <person name="Vesth T.C."/>
            <person name="Theobald S."/>
            <person name="Frisvad J.C."/>
            <person name="Larsen T.O."/>
            <person name="Kjaerboelling I."/>
            <person name="Rothschild-Mancinelli K."/>
            <person name="Lyhne E.K."/>
            <person name="Kogle M.E."/>
            <person name="Barry K."/>
            <person name="Clum A."/>
            <person name="Na H."/>
            <person name="Ledsgaard L."/>
            <person name="Lin J."/>
            <person name="Lipzen A."/>
            <person name="Kuo A."/>
            <person name="Riley R."/>
            <person name="Mondo S."/>
            <person name="Labutti K."/>
            <person name="Haridas S."/>
            <person name="Pangalinan J."/>
            <person name="Salamov A.A."/>
            <person name="Simmons B.A."/>
            <person name="Magnuson J.K."/>
            <person name="Chen J."/>
            <person name="Drula E."/>
            <person name="Henrissat B."/>
            <person name="Wiebenga A."/>
            <person name="Lubbers R.J."/>
            <person name="Gomes A.C."/>
            <person name="Makela M.R."/>
            <person name="Stajich J."/>
            <person name="Grigoriev I.V."/>
            <person name="Mortensen U.H."/>
            <person name="De Vries R.P."/>
            <person name="Baker S.E."/>
            <person name="Andersen M.R."/>
        </authorList>
    </citation>
    <scope>NUCLEOTIDE SEQUENCE [LARGE SCALE GENOMIC DNA]</scope>
    <source>
        <strain evidence="8 9">CBS 588.65</strain>
    </source>
</reference>
<dbReference type="SMART" id="SM00066">
    <property type="entry name" value="GAL4"/>
    <property type="match status" value="1"/>
</dbReference>
<dbReference type="InterPro" id="IPR007219">
    <property type="entry name" value="XnlR_reg_dom"/>
</dbReference>
<dbReference type="PROSITE" id="PS00463">
    <property type="entry name" value="ZN2_CY6_FUNGAL_1"/>
    <property type="match status" value="1"/>
</dbReference>
<dbReference type="InterPro" id="IPR052073">
    <property type="entry name" value="Amide_Lactam_Regulators"/>
</dbReference>
<dbReference type="Pfam" id="PF04082">
    <property type="entry name" value="Fungal_trans"/>
    <property type="match status" value="1"/>
</dbReference>
<dbReference type="PANTHER" id="PTHR47171:SF5">
    <property type="entry name" value="ZN(II)2CYS6 TRANSCRIPTION FACTOR (EUROFUNG)"/>
    <property type="match status" value="1"/>
</dbReference>
<name>A0ABR4GTZ2_9EURO</name>
<feature type="region of interest" description="Disordered" evidence="6">
    <location>
        <begin position="70"/>
        <end position="116"/>
    </location>
</feature>
<evidence type="ECO:0000256" key="3">
    <source>
        <dbReference type="ARBA" id="ARBA00023125"/>
    </source>
</evidence>
<evidence type="ECO:0000313" key="9">
    <source>
        <dbReference type="Proteomes" id="UP001610334"/>
    </source>
</evidence>
<keyword evidence="3" id="KW-0238">DNA-binding</keyword>
<organism evidence="8 9">
    <name type="scientific">Aspergillus granulosus</name>
    <dbReference type="NCBI Taxonomy" id="176169"/>
    <lineage>
        <taxon>Eukaryota</taxon>
        <taxon>Fungi</taxon>
        <taxon>Dikarya</taxon>
        <taxon>Ascomycota</taxon>
        <taxon>Pezizomycotina</taxon>
        <taxon>Eurotiomycetes</taxon>
        <taxon>Eurotiomycetidae</taxon>
        <taxon>Eurotiales</taxon>
        <taxon>Aspergillaceae</taxon>
        <taxon>Aspergillus</taxon>
        <taxon>Aspergillus subgen. Nidulantes</taxon>
    </lineage>
</organism>
<protein>
    <recommendedName>
        <fullName evidence="7">Zn(2)-C6 fungal-type domain-containing protein</fullName>
    </recommendedName>
</protein>
<dbReference type="SMART" id="SM00906">
    <property type="entry name" value="Fungal_trans"/>
    <property type="match status" value="1"/>
</dbReference>
<evidence type="ECO:0000256" key="2">
    <source>
        <dbReference type="ARBA" id="ARBA00023015"/>
    </source>
</evidence>
<keyword evidence="4" id="KW-0804">Transcription</keyword>
<keyword evidence="1" id="KW-0862">Zinc</keyword>
<keyword evidence="2" id="KW-0805">Transcription regulation</keyword>
<dbReference type="CDD" id="cd00067">
    <property type="entry name" value="GAL4"/>
    <property type="match status" value="1"/>
</dbReference>
<evidence type="ECO:0000256" key="4">
    <source>
        <dbReference type="ARBA" id="ARBA00023163"/>
    </source>
</evidence>
<feature type="compositionally biased region" description="Polar residues" evidence="6">
    <location>
        <begin position="88"/>
        <end position="97"/>
    </location>
</feature>
<gene>
    <name evidence="8" type="ORF">BJX63DRAFT_438325</name>
</gene>
<evidence type="ECO:0000259" key="7">
    <source>
        <dbReference type="PROSITE" id="PS00463"/>
    </source>
</evidence>